<dbReference type="EMBL" id="JABFTP020000185">
    <property type="protein sequence ID" value="KAL3288948.1"/>
    <property type="molecule type" value="Genomic_DNA"/>
</dbReference>
<protein>
    <submittedName>
        <fullName evidence="1">Uncharacterized protein</fullName>
    </submittedName>
</protein>
<dbReference type="Gene3D" id="3.60.10.10">
    <property type="entry name" value="Endonuclease/exonuclease/phosphatase"/>
    <property type="match status" value="1"/>
</dbReference>
<accession>A0ABD2PD98</accession>
<proteinExistence type="predicted"/>
<keyword evidence="2" id="KW-1185">Reference proteome</keyword>
<gene>
    <name evidence="1" type="ORF">HHI36_003392</name>
</gene>
<evidence type="ECO:0000313" key="2">
    <source>
        <dbReference type="Proteomes" id="UP001516400"/>
    </source>
</evidence>
<name>A0ABD2PD98_9CUCU</name>
<evidence type="ECO:0000313" key="1">
    <source>
        <dbReference type="EMBL" id="KAL3288948.1"/>
    </source>
</evidence>
<dbReference type="InterPro" id="IPR037493">
    <property type="entry name" value="ExoIII-like"/>
</dbReference>
<dbReference type="SUPFAM" id="SSF56219">
    <property type="entry name" value="DNase I-like"/>
    <property type="match status" value="1"/>
</dbReference>
<comment type="caution">
    <text evidence="1">The sequence shown here is derived from an EMBL/GenBank/DDBJ whole genome shotgun (WGS) entry which is preliminary data.</text>
</comment>
<dbReference type="InterPro" id="IPR036691">
    <property type="entry name" value="Endo/exonu/phosph_ase_sf"/>
</dbReference>
<dbReference type="PANTHER" id="PTHR43250">
    <property type="entry name" value="EXODEOXYRIBONUCLEASE III"/>
    <property type="match status" value="1"/>
</dbReference>
<dbReference type="AlphaFoldDB" id="A0ABD2PD98"/>
<sequence>MARYNLNPIHSCHRQPEIARLEVKVQNQDPNRYNPPQSLHHWRILHPTQYFLVVILMKKWKRKNLLRVATWNIKSLNNRDHEILKELNDNKIDICALQETKKKGKGQIQHAQHTVIYSGVQKHDRAKEGVALVIHTR</sequence>
<organism evidence="1 2">
    <name type="scientific">Cryptolaemus montrouzieri</name>
    <dbReference type="NCBI Taxonomy" id="559131"/>
    <lineage>
        <taxon>Eukaryota</taxon>
        <taxon>Metazoa</taxon>
        <taxon>Ecdysozoa</taxon>
        <taxon>Arthropoda</taxon>
        <taxon>Hexapoda</taxon>
        <taxon>Insecta</taxon>
        <taxon>Pterygota</taxon>
        <taxon>Neoptera</taxon>
        <taxon>Endopterygota</taxon>
        <taxon>Coleoptera</taxon>
        <taxon>Polyphaga</taxon>
        <taxon>Cucujiformia</taxon>
        <taxon>Coccinelloidea</taxon>
        <taxon>Coccinellidae</taxon>
        <taxon>Scymninae</taxon>
        <taxon>Scymnini</taxon>
        <taxon>Cryptolaemus</taxon>
    </lineage>
</organism>
<reference evidence="1 2" key="1">
    <citation type="journal article" date="2021" name="BMC Biol.">
        <title>Horizontally acquired antibacterial genes associated with adaptive radiation of ladybird beetles.</title>
        <authorList>
            <person name="Li H.S."/>
            <person name="Tang X.F."/>
            <person name="Huang Y.H."/>
            <person name="Xu Z.Y."/>
            <person name="Chen M.L."/>
            <person name="Du X.Y."/>
            <person name="Qiu B.Y."/>
            <person name="Chen P.T."/>
            <person name="Zhang W."/>
            <person name="Slipinski A."/>
            <person name="Escalona H.E."/>
            <person name="Waterhouse R.M."/>
            <person name="Zwick A."/>
            <person name="Pang H."/>
        </authorList>
    </citation>
    <scope>NUCLEOTIDE SEQUENCE [LARGE SCALE GENOMIC DNA]</scope>
    <source>
        <strain evidence="1">SYSU2018</strain>
    </source>
</reference>
<dbReference type="PANTHER" id="PTHR43250:SF2">
    <property type="entry name" value="EXODEOXYRIBONUCLEASE III"/>
    <property type="match status" value="1"/>
</dbReference>
<dbReference type="Proteomes" id="UP001516400">
    <property type="component" value="Unassembled WGS sequence"/>
</dbReference>